<protein>
    <submittedName>
        <fullName evidence="1">Uncharacterized protein</fullName>
    </submittedName>
</protein>
<proteinExistence type="predicted"/>
<accession>A0A9P5CLV7</accession>
<gene>
    <name evidence="1" type="ORF">M406DRAFT_262386</name>
</gene>
<dbReference type="RefSeq" id="XP_040774449.1">
    <property type="nucleotide sequence ID" value="XM_040917508.1"/>
</dbReference>
<dbReference type="OrthoDB" id="5242269at2759"/>
<dbReference type="GeneID" id="63834637"/>
<dbReference type="AlphaFoldDB" id="A0A9P5CLV7"/>
<keyword evidence="2" id="KW-1185">Reference proteome</keyword>
<dbReference type="Proteomes" id="UP000803844">
    <property type="component" value="Unassembled WGS sequence"/>
</dbReference>
<sequence>NRIAAWAEDHQVYAANSEEPTHKAGNTINLVFTSLTDIRTNVLQELYTGSDHYTL</sequence>
<comment type="caution">
    <text evidence="1">The sequence shown here is derived from an EMBL/GenBank/DDBJ whole genome shotgun (WGS) entry which is preliminary data.</text>
</comment>
<feature type="non-terminal residue" evidence="1">
    <location>
        <position position="1"/>
    </location>
</feature>
<evidence type="ECO:0000313" key="1">
    <source>
        <dbReference type="EMBL" id="KAF3763488.1"/>
    </source>
</evidence>
<evidence type="ECO:0000313" key="2">
    <source>
        <dbReference type="Proteomes" id="UP000803844"/>
    </source>
</evidence>
<name>A0A9P5CLV7_CRYP1</name>
<organism evidence="1 2">
    <name type="scientific">Cryphonectria parasitica (strain ATCC 38755 / EP155)</name>
    <dbReference type="NCBI Taxonomy" id="660469"/>
    <lineage>
        <taxon>Eukaryota</taxon>
        <taxon>Fungi</taxon>
        <taxon>Dikarya</taxon>
        <taxon>Ascomycota</taxon>
        <taxon>Pezizomycotina</taxon>
        <taxon>Sordariomycetes</taxon>
        <taxon>Sordariomycetidae</taxon>
        <taxon>Diaporthales</taxon>
        <taxon>Cryphonectriaceae</taxon>
        <taxon>Cryphonectria-Endothia species complex</taxon>
        <taxon>Cryphonectria</taxon>
    </lineage>
</organism>
<reference evidence="1" key="1">
    <citation type="journal article" date="2020" name="Phytopathology">
        <title>Genome sequence of the chestnut blight fungus Cryphonectria parasitica EP155: A fundamental resource for an archetypical invasive plant pathogen.</title>
        <authorList>
            <person name="Crouch J.A."/>
            <person name="Dawe A."/>
            <person name="Aerts A."/>
            <person name="Barry K."/>
            <person name="Churchill A.C.L."/>
            <person name="Grimwood J."/>
            <person name="Hillman B."/>
            <person name="Milgroom M.G."/>
            <person name="Pangilinan J."/>
            <person name="Smith M."/>
            <person name="Salamov A."/>
            <person name="Schmutz J."/>
            <person name="Yadav J."/>
            <person name="Grigoriev I.V."/>
            <person name="Nuss D."/>
        </authorList>
    </citation>
    <scope>NUCLEOTIDE SEQUENCE</scope>
    <source>
        <strain evidence="1">EP155</strain>
    </source>
</reference>
<dbReference type="EMBL" id="MU032349">
    <property type="protein sequence ID" value="KAF3763488.1"/>
    <property type="molecule type" value="Genomic_DNA"/>
</dbReference>